<sequence>MLEDGVDFAAEVVVVVVQVLAGGHQYGGMAVMTAGVHFAVVHRAEGQVVSLFLDGQGIYVGAQADFGAGFAGGKDDDDTGRGQAFDAACVFEFAHFFGNEAAGFHFFEGEFGVLVQVAAPLDKSLQVWGHGVCGGVGAVMDLVFISG</sequence>
<accession>G9ZBL9</accession>
<dbReference type="STRING" id="797473.HMPREF9080_00143"/>
<dbReference type="HOGENOM" id="CLU_1764720_0_0_6"/>
<dbReference type="AlphaFoldDB" id="G9ZBL9"/>
<gene>
    <name evidence="1" type="ORF">HMPREF9080_00143</name>
</gene>
<evidence type="ECO:0000313" key="1">
    <source>
        <dbReference type="EMBL" id="EHM56062.1"/>
    </source>
</evidence>
<evidence type="ECO:0000313" key="2">
    <source>
        <dbReference type="Proteomes" id="UP000004750"/>
    </source>
</evidence>
<name>G9ZBL9_9GAMM</name>
<reference evidence="1 2" key="1">
    <citation type="submission" date="2011-08" db="EMBL/GenBank/DDBJ databases">
        <authorList>
            <person name="Weinstock G."/>
            <person name="Sodergren E."/>
            <person name="Clifton S."/>
            <person name="Fulton L."/>
            <person name="Fulton B."/>
            <person name="Courtney L."/>
            <person name="Fronick C."/>
            <person name="Harrison M."/>
            <person name="Strong C."/>
            <person name="Farmer C."/>
            <person name="Delahaunty K."/>
            <person name="Markovic C."/>
            <person name="Hall O."/>
            <person name="Minx P."/>
            <person name="Tomlinson C."/>
            <person name="Mitreva M."/>
            <person name="Hou S."/>
            <person name="Chen J."/>
            <person name="Wollam A."/>
            <person name="Pepin K.H."/>
            <person name="Johnson M."/>
            <person name="Bhonagiri V."/>
            <person name="Zhang X."/>
            <person name="Suruliraj S."/>
            <person name="Warren W."/>
            <person name="Chinwalla A."/>
            <person name="Mardis E.R."/>
            <person name="Wilson R.K."/>
        </authorList>
    </citation>
    <scope>NUCLEOTIDE SEQUENCE [LARGE SCALE GENOMIC DNA]</scope>
    <source>
        <strain evidence="1 2">F0432</strain>
    </source>
</reference>
<protein>
    <submittedName>
        <fullName evidence="1">Uncharacterized protein</fullName>
    </submittedName>
</protein>
<dbReference type="EMBL" id="AGCM01000007">
    <property type="protein sequence ID" value="EHM56062.1"/>
    <property type="molecule type" value="Genomic_DNA"/>
</dbReference>
<organism evidence="1 2">
    <name type="scientific">Cardiobacterium valvarum F0432</name>
    <dbReference type="NCBI Taxonomy" id="797473"/>
    <lineage>
        <taxon>Bacteria</taxon>
        <taxon>Pseudomonadati</taxon>
        <taxon>Pseudomonadota</taxon>
        <taxon>Gammaproteobacteria</taxon>
        <taxon>Cardiobacteriales</taxon>
        <taxon>Cardiobacteriaceae</taxon>
        <taxon>Cardiobacterium</taxon>
    </lineage>
</organism>
<dbReference type="Proteomes" id="UP000004750">
    <property type="component" value="Unassembled WGS sequence"/>
</dbReference>
<proteinExistence type="predicted"/>
<comment type="caution">
    <text evidence="1">The sequence shown here is derived from an EMBL/GenBank/DDBJ whole genome shotgun (WGS) entry which is preliminary data.</text>
</comment>